<dbReference type="PANTHER" id="PTHR45626">
    <property type="entry name" value="TRANSCRIPTION TERMINATION FACTOR 2-RELATED"/>
    <property type="match status" value="1"/>
</dbReference>
<dbReference type="OrthoDB" id="423559at2759"/>
<dbReference type="SMART" id="SM00490">
    <property type="entry name" value="HELICc"/>
    <property type="match status" value="1"/>
</dbReference>
<feature type="compositionally biased region" description="Basic and acidic residues" evidence="4">
    <location>
        <begin position="855"/>
        <end position="873"/>
    </location>
</feature>
<dbReference type="Gene3D" id="3.40.390.10">
    <property type="entry name" value="Collagenase (Catalytic Domain)"/>
    <property type="match status" value="1"/>
</dbReference>
<dbReference type="GO" id="GO:0006508">
    <property type="term" value="P:proteolysis"/>
    <property type="evidence" value="ECO:0007669"/>
    <property type="project" value="InterPro"/>
</dbReference>
<feature type="compositionally biased region" description="Low complexity" evidence="4">
    <location>
        <begin position="823"/>
        <end position="834"/>
    </location>
</feature>
<keyword evidence="1" id="KW-0547">Nucleotide-binding</keyword>
<dbReference type="GO" id="GO:0004222">
    <property type="term" value="F:metalloendopeptidase activity"/>
    <property type="evidence" value="ECO:0007669"/>
    <property type="project" value="InterPro"/>
</dbReference>
<dbReference type="PROSITE" id="PS51885">
    <property type="entry name" value="NEPRILYSIN"/>
    <property type="match status" value="1"/>
</dbReference>
<evidence type="ECO:0000256" key="1">
    <source>
        <dbReference type="ARBA" id="ARBA00022741"/>
    </source>
</evidence>
<feature type="compositionally biased region" description="Basic and acidic residues" evidence="4">
    <location>
        <begin position="938"/>
        <end position="954"/>
    </location>
</feature>
<feature type="compositionally biased region" description="Polar residues" evidence="4">
    <location>
        <begin position="878"/>
        <end position="887"/>
    </location>
</feature>
<reference evidence="7 8" key="1">
    <citation type="submission" date="2020-04" db="EMBL/GenBank/DDBJ databases">
        <authorList>
            <person name="Laetsch R D."/>
            <person name="Stevens L."/>
            <person name="Kumar S."/>
            <person name="Blaxter L. M."/>
        </authorList>
    </citation>
    <scope>NUCLEOTIDE SEQUENCE [LARGE SCALE GENOMIC DNA]</scope>
</reference>
<dbReference type="InterPro" id="IPR014001">
    <property type="entry name" value="Helicase_ATP-bd"/>
</dbReference>
<dbReference type="PROSITE" id="PS51194">
    <property type="entry name" value="HELICASE_CTER"/>
    <property type="match status" value="1"/>
</dbReference>
<dbReference type="EMBL" id="CADEPM010000006">
    <property type="protein sequence ID" value="CAB3407746.1"/>
    <property type="molecule type" value="Genomic_DNA"/>
</dbReference>
<dbReference type="Gene3D" id="3.40.50.300">
    <property type="entry name" value="P-loop containing nucleotide triphosphate hydrolases"/>
    <property type="match status" value="1"/>
</dbReference>
<dbReference type="GO" id="GO:0006281">
    <property type="term" value="P:DNA repair"/>
    <property type="evidence" value="ECO:0007669"/>
    <property type="project" value="TreeGrafter"/>
</dbReference>
<dbReference type="InterPro" id="IPR049730">
    <property type="entry name" value="SNF2/RAD54-like_C"/>
</dbReference>
<dbReference type="CDD" id="cd18793">
    <property type="entry name" value="SF2_C_SNF"/>
    <property type="match status" value="1"/>
</dbReference>
<evidence type="ECO:0000313" key="8">
    <source>
        <dbReference type="Proteomes" id="UP000494206"/>
    </source>
</evidence>
<dbReference type="SUPFAM" id="SSF55486">
    <property type="entry name" value="Metalloproteases ('zincins'), catalytic domain"/>
    <property type="match status" value="1"/>
</dbReference>
<evidence type="ECO:0000256" key="2">
    <source>
        <dbReference type="ARBA" id="ARBA00022801"/>
    </source>
</evidence>
<gene>
    <name evidence="7" type="ORF">CBOVIS_LOCUS9625</name>
</gene>
<evidence type="ECO:0000313" key="7">
    <source>
        <dbReference type="EMBL" id="CAB3407746.1"/>
    </source>
</evidence>
<feature type="domain" description="Helicase ATP-binding" evidence="5">
    <location>
        <begin position="1180"/>
        <end position="1406"/>
    </location>
</feature>
<dbReference type="SMART" id="SM00487">
    <property type="entry name" value="DEXDc"/>
    <property type="match status" value="1"/>
</dbReference>
<dbReference type="GO" id="GO:0005634">
    <property type="term" value="C:nucleus"/>
    <property type="evidence" value="ECO:0007669"/>
    <property type="project" value="TreeGrafter"/>
</dbReference>
<feature type="region of interest" description="Disordered" evidence="4">
    <location>
        <begin position="1592"/>
        <end position="1616"/>
    </location>
</feature>
<dbReference type="InterPro" id="IPR027417">
    <property type="entry name" value="P-loop_NTPase"/>
</dbReference>
<feature type="region of interest" description="Disordered" evidence="4">
    <location>
        <begin position="765"/>
        <end position="907"/>
    </location>
</feature>
<dbReference type="Gene3D" id="3.40.50.10810">
    <property type="entry name" value="Tandem AAA-ATPase domain"/>
    <property type="match status" value="1"/>
</dbReference>
<dbReference type="InterPro" id="IPR024079">
    <property type="entry name" value="MetalloPept_cat_dom_sf"/>
</dbReference>
<evidence type="ECO:0000259" key="5">
    <source>
        <dbReference type="PROSITE" id="PS51192"/>
    </source>
</evidence>
<evidence type="ECO:0000256" key="4">
    <source>
        <dbReference type="SAM" id="MobiDB-lite"/>
    </source>
</evidence>
<keyword evidence="3" id="KW-0067">ATP-binding</keyword>
<dbReference type="InterPro" id="IPR000330">
    <property type="entry name" value="SNF2_N"/>
</dbReference>
<comment type="caution">
    <text evidence="7">The sequence shown here is derived from an EMBL/GenBank/DDBJ whole genome shotgun (WGS) entry which is preliminary data.</text>
</comment>
<dbReference type="InterPro" id="IPR018497">
    <property type="entry name" value="Peptidase_M13_C"/>
</dbReference>
<feature type="domain" description="Helicase C-terminal" evidence="6">
    <location>
        <begin position="1627"/>
        <end position="1783"/>
    </location>
</feature>
<feature type="region of interest" description="Disordered" evidence="4">
    <location>
        <begin position="1316"/>
        <end position="1341"/>
    </location>
</feature>
<feature type="region of interest" description="Disordered" evidence="4">
    <location>
        <begin position="931"/>
        <end position="959"/>
    </location>
</feature>
<dbReference type="PROSITE" id="PS51192">
    <property type="entry name" value="HELICASE_ATP_BIND_1"/>
    <property type="match status" value="1"/>
</dbReference>
<organism evidence="7 8">
    <name type="scientific">Caenorhabditis bovis</name>
    <dbReference type="NCBI Taxonomy" id="2654633"/>
    <lineage>
        <taxon>Eukaryota</taxon>
        <taxon>Metazoa</taxon>
        <taxon>Ecdysozoa</taxon>
        <taxon>Nematoda</taxon>
        <taxon>Chromadorea</taxon>
        <taxon>Rhabditida</taxon>
        <taxon>Rhabditina</taxon>
        <taxon>Rhabditomorpha</taxon>
        <taxon>Rhabditoidea</taxon>
        <taxon>Rhabditidae</taxon>
        <taxon>Peloderinae</taxon>
        <taxon>Caenorhabditis</taxon>
    </lineage>
</organism>
<keyword evidence="2" id="KW-0378">Hydrolase</keyword>
<dbReference type="InterPro" id="IPR038718">
    <property type="entry name" value="SNF2-like_sf"/>
</dbReference>
<evidence type="ECO:0000259" key="6">
    <source>
        <dbReference type="PROSITE" id="PS51194"/>
    </source>
</evidence>
<dbReference type="GO" id="GO:0005524">
    <property type="term" value="F:ATP binding"/>
    <property type="evidence" value="ECO:0007669"/>
    <property type="project" value="UniProtKB-KW"/>
</dbReference>
<name>A0A8S1F2F5_9PELO</name>
<dbReference type="Pfam" id="PF01431">
    <property type="entry name" value="Peptidase_M13"/>
    <property type="match status" value="1"/>
</dbReference>
<dbReference type="GO" id="GO:0008094">
    <property type="term" value="F:ATP-dependent activity, acting on DNA"/>
    <property type="evidence" value="ECO:0007669"/>
    <property type="project" value="TreeGrafter"/>
</dbReference>
<evidence type="ECO:0000256" key="3">
    <source>
        <dbReference type="ARBA" id="ARBA00022840"/>
    </source>
</evidence>
<dbReference type="InterPro" id="IPR000718">
    <property type="entry name" value="Peptidase_M13"/>
</dbReference>
<proteinExistence type="predicted"/>
<sequence>MYRIILLLAGIHVNPISNGIIPKSHLTYDIVMQHLMSYVNHSIDPCDDFYAHVCPPEYVYSLYEKLIFDMSDDDKNTKIGNLSYELFPLEFESTDDYSYDELMELCNNDMDSFVRAAIIYHVDMKNKRFANSSVDCYDLVGVLNNATMNDIAKTSNLYFSYLFFNLRRHYTLQRLYGSPTNAAHIFEDLRREMDIVLEETPWIKTYNAMEKYKKQLEIMQYYTFGNAKEIIEKRLRELIPKHEKFKNRAIKRHEIIEFINIGFMAKYRFGKQENFVKNLIEFFNGNLINHANYNDYGSIGFILAHEIMHSFVFEEDDVSPLKNYSTKNAHCILSQHSKTCQMFPEAKCSTTNRTFEEDAADLMGFRLIYRLFQKAKHMEQRKTYFGYGAPMDDEQLFFYSMTVFYCDVHPKKENTRDVHSGDYARILMMMAQSDEFAKAFKCKKTDRMGFSVKFKNESDHAELGAFVSENCEKYKPIFAKSSFMYQKYVQQNEKIEDFHEMTCNSTIRILEHADFQELAENSLEAIQTVFLNVRRYYTLLRRYGTPKIAKEIFRECLDRVSQMAPNDELIERLKRFELVTIGDFLEPVEIGLKWFADGIGEFPINDEVLNGDLMQILKFTAFCHDALKKMKPPAQFDEFPLSDVVSKMSYSKLYKNYAIFGSFALKMILYEVNYLPFVDKLSDFKECMKSQYSKICEQIESLNFDPELIEAKTQLFLFAAALDYCPEDFHKPLNEKSALLYVLFSQFTSNSPLICPDDSSVVEDSEEVVEDSNIDSSGSRELKNVSNNSRESNASKDKSYASSIFTSTPNPKGNKSNLSQALSGTYSSTDSGSSAHDRSRSFFEEEQPLSPISKKLSENDDKKSKQNLRERLLRKSLKQSTKPSNDRSGGWGSSESSSKSPEENLLSTCLSPIAKDVKTPQITDIPTFDINNVSLNTDSDKDETMATEKTKSDNENNSVVLVSDDSKENVSSPSDSSIVVEYQSLMPKLKPQVDLESVSEKKKQDLKKLTIGELEDKKNGLMKLMQYQSSLPDKGAKVHAEFNFIENLIMEKKNNGDECDVVVIEDDTEVVNERRVIHPNVPKHAVPIRGGVLPPNRLIEHPLPQQNLDMLIQKDGKRIFGGKMTEERYHRIGVMTDKLTKQLLEAAESMPEETELTETPKGLIVDLMPHQKSALTWLKWRETQPQPGGILADDMGLGKTLSMISLIVEQREARRARKEAGNDAIDKERRVAARNLGLIPSNGTLIVAPASLIYQWEKEIERRLEEDTLNVFMFHGTKKQRDVEPRILARYDVVITTYTLVGNELTEKVTTKNKVLFDDHPESDSDGEQPRGGGRQRRVGKDSSPLAQICWSRIILDEAHAIKNRTSMCSKAVCRLSGISRWCLTGTPIHNNLWDLYSLIRFMRVQPFSEDKYWKEQIMPMKGRMTDRLNLITKNFLLRRTKEQTCSITNKKLVDLPPKTVMVHDLILEGDEAEAYAIMFKASQKFVKKIVEQGDDNRYLKEFGIMRRKKNKNEEDLRNPFAFGPRDLGNNRFQSMSCVLLLLLRLRQASVHFHITKNGMDMSAFSIIGGDDNMNVDEMDALLERTLANLTLEDTDDEEEESERRNQKFDKSPAIFEPDYPSAKIKKTIELITEIMEKGEKVVIVSQWTSVLNLIEAHVKRNEIRYTMITGEVKVQDRQERVDSFNKEKGGARVMLLSLTAGGVGLNLTGGNHLVMVDLHWNPALEQQACDRIYRMGQKKPVSIHRLVTKDTIEERVIDLQTKKLEMANNVLEGSAKKMNKLTMADIAFLFDLNNRD</sequence>
<feature type="compositionally biased region" description="Polar residues" evidence="4">
    <location>
        <begin position="800"/>
        <end position="822"/>
    </location>
</feature>
<accession>A0A8S1F2F5</accession>
<keyword evidence="8" id="KW-1185">Reference proteome</keyword>
<protein>
    <submittedName>
        <fullName evidence="7">Uncharacterized protein</fullName>
    </submittedName>
</protein>
<feature type="compositionally biased region" description="Basic and acidic residues" evidence="4">
    <location>
        <begin position="1602"/>
        <end position="1611"/>
    </location>
</feature>
<dbReference type="SUPFAM" id="SSF52540">
    <property type="entry name" value="P-loop containing nucleoside triphosphate hydrolases"/>
    <property type="match status" value="2"/>
</dbReference>
<dbReference type="PANTHER" id="PTHR45626:SF50">
    <property type="entry name" value="TRANSCRIPTION TERMINATION FACTOR 2"/>
    <property type="match status" value="1"/>
</dbReference>
<dbReference type="InterPro" id="IPR050628">
    <property type="entry name" value="SNF2_RAD54_helicase_TF"/>
</dbReference>
<dbReference type="Proteomes" id="UP000494206">
    <property type="component" value="Unassembled WGS sequence"/>
</dbReference>
<dbReference type="InterPro" id="IPR001650">
    <property type="entry name" value="Helicase_C-like"/>
</dbReference>
<dbReference type="Pfam" id="PF00271">
    <property type="entry name" value="Helicase_C"/>
    <property type="match status" value="1"/>
</dbReference>
<dbReference type="Pfam" id="PF00176">
    <property type="entry name" value="SNF2-rel_dom"/>
    <property type="match status" value="1"/>
</dbReference>